<keyword evidence="2" id="KW-1185">Reference proteome</keyword>
<organism evidence="1 2">
    <name type="scientific">Azospirillum rugosum</name>
    <dbReference type="NCBI Taxonomy" id="416170"/>
    <lineage>
        <taxon>Bacteria</taxon>
        <taxon>Pseudomonadati</taxon>
        <taxon>Pseudomonadota</taxon>
        <taxon>Alphaproteobacteria</taxon>
        <taxon>Rhodospirillales</taxon>
        <taxon>Azospirillaceae</taxon>
        <taxon>Azospirillum</taxon>
    </lineage>
</organism>
<accession>A0ABS4SKY6</accession>
<gene>
    <name evidence="1" type="ORF">J2851_002994</name>
</gene>
<reference evidence="1 2" key="1">
    <citation type="submission" date="2021-03" db="EMBL/GenBank/DDBJ databases">
        <title>Genomic Encyclopedia of Type Strains, Phase III (KMG-III): the genomes of soil and plant-associated and newly described type strains.</title>
        <authorList>
            <person name="Whitman W."/>
        </authorList>
    </citation>
    <scope>NUCLEOTIDE SEQUENCE [LARGE SCALE GENOMIC DNA]</scope>
    <source>
        <strain evidence="1 2">IMMIB AFH-6</strain>
    </source>
</reference>
<evidence type="ECO:0000313" key="1">
    <source>
        <dbReference type="EMBL" id="MBP2293211.1"/>
    </source>
</evidence>
<dbReference type="EMBL" id="JAGINP010000010">
    <property type="protein sequence ID" value="MBP2293211.1"/>
    <property type="molecule type" value="Genomic_DNA"/>
</dbReference>
<name>A0ABS4SKY6_9PROT</name>
<proteinExistence type="predicted"/>
<dbReference type="Proteomes" id="UP000781958">
    <property type="component" value="Unassembled WGS sequence"/>
</dbReference>
<evidence type="ECO:0000313" key="2">
    <source>
        <dbReference type="Proteomes" id="UP000781958"/>
    </source>
</evidence>
<comment type="caution">
    <text evidence="1">The sequence shown here is derived from an EMBL/GenBank/DDBJ whole genome shotgun (WGS) entry which is preliminary data.</text>
</comment>
<protein>
    <submittedName>
        <fullName evidence="1">Uncharacterized protein</fullName>
    </submittedName>
</protein>
<sequence length="213" mass="23839">MIPALSKMTEDIQKIILSPRDEAKKLILKEGTKAAAGGINKLIIPVHQRISKWKQEQSVLIHSDDIATAAALADILYSDTLMIKINGTSLSKKDGDMKSFPLSYLHYESLMKSEQSLHETADRLRKIRAIFDVGLPGCISVLLFSKYLDLKSLANKIISTQFLDFMMVKDALDNCKNGVEICDKGLSWANQHDALVHEWIDAHKKSSKQGKCR</sequence>
<dbReference type="RefSeq" id="WP_209767089.1">
    <property type="nucleotide sequence ID" value="NZ_JAGINP010000010.1"/>
</dbReference>